<evidence type="ECO:0000256" key="2">
    <source>
        <dbReference type="ARBA" id="ARBA00022598"/>
    </source>
</evidence>
<dbReference type="InterPro" id="IPR045851">
    <property type="entry name" value="AMP-bd_C_sf"/>
</dbReference>
<gene>
    <name evidence="5" type="ORF">F5544_41775</name>
</gene>
<dbReference type="GO" id="GO:0006631">
    <property type="term" value="P:fatty acid metabolic process"/>
    <property type="evidence" value="ECO:0007669"/>
    <property type="project" value="TreeGrafter"/>
</dbReference>
<accession>A0A6G9YS75</accession>
<keyword evidence="2" id="KW-0436">Ligase</keyword>
<dbReference type="InterPro" id="IPR000873">
    <property type="entry name" value="AMP-dep_synth/lig_dom"/>
</dbReference>
<dbReference type="EMBL" id="CP046172">
    <property type="protein sequence ID" value="QIS16165.1"/>
    <property type="molecule type" value="Genomic_DNA"/>
</dbReference>
<proteinExistence type="inferred from homology"/>
<dbReference type="SUPFAM" id="SSF56801">
    <property type="entry name" value="Acetyl-CoA synthetase-like"/>
    <property type="match status" value="1"/>
</dbReference>
<dbReference type="InterPro" id="IPR020845">
    <property type="entry name" value="AMP-binding_CS"/>
</dbReference>
<feature type="domain" description="AMP-binding enzyme C-terminal" evidence="4">
    <location>
        <begin position="456"/>
        <end position="531"/>
    </location>
</feature>
<dbReference type="PANTHER" id="PTHR43201">
    <property type="entry name" value="ACYL-COA SYNTHETASE"/>
    <property type="match status" value="1"/>
</dbReference>
<dbReference type="Proteomes" id="UP000503540">
    <property type="component" value="Chromosome"/>
</dbReference>
<protein>
    <submittedName>
        <fullName evidence="5">AMP-binding protein</fullName>
    </submittedName>
</protein>
<dbReference type="FunFam" id="3.30.300.30:FF:000008">
    <property type="entry name" value="2,3-dihydroxybenzoate-AMP ligase"/>
    <property type="match status" value="1"/>
</dbReference>
<feature type="domain" description="AMP-dependent synthetase/ligase" evidence="3">
    <location>
        <begin position="55"/>
        <end position="408"/>
    </location>
</feature>
<dbReference type="CDD" id="cd04433">
    <property type="entry name" value="AFD_class_I"/>
    <property type="match status" value="1"/>
</dbReference>
<dbReference type="Pfam" id="PF13193">
    <property type="entry name" value="AMP-binding_C"/>
    <property type="match status" value="1"/>
</dbReference>
<comment type="similarity">
    <text evidence="1">Belongs to the ATP-dependent AMP-binding enzyme family.</text>
</comment>
<dbReference type="RefSeq" id="WP_167478287.1">
    <property type="nucleotide sequence ID" value="NZ_CP046172.1"/>
</dbReference>
<reference evidence="5 6" key="1">
    <citation type="journal article" date="2019" name="ACS Chem. Biol.">
        <title>Identification and Mobilization of a Cryptic Antibiotic Biosynthesis Gene Locus from a Human-Pathogenic Nocardia Isolate.</title>
        <authorList>
            <person name="Herisse M."/>
            <person name="Ishida K."/>
            <person name="Porter J.L."/>
            <person name="Howden B."/>
            <person name="Hertweck C."/>
            <person name="Stinear T.P."/>
            <person name="Pidot S.J."/>
        </authorList>
    </citation>
    <scope>NUCLEOTIDE SEQUENCE [LARGE SCALE GENOMIC DNA]</scope>
    <source>
        <strain evidence="5 6">AUSMDU00012717</strain>
    </source>
</reference>
<evidence type="ECO:0000256" key="1">
    <source>
        <dbReference type="ARBA" id="ARBA00006432"/>
    </source>
</evidence>
<evidence type="ECO:0000259" key="3">
    <source>
        <dbReference type="Pfam" id="PF00501"/>
    </source>
</evidence>
<name>A0A6G9YS75_9NOCA</name>
<dbReference type="Pfam" id="PF00501">
    <property type="entry name" value="AMP-binding"/>
    <property type="match status" value="1"/>
</dbReference>
<evidence type="ECO:0000313" key="6">
    <source>
        <dbReference type="Proteomes" id="UP000503540"/>
    </source>
</evidence>
<sequence>MSAIGSAVRAATVNAHAVSVLQRAGMINLLAPLEISRAARAVRRYGAIAGPVRISARREPDRVAVIDELGPLTYRELEARANALARGLLGLGLGPGSTVATLIRDRRELVDTMLATARIGARLVLLNTGFAGPQLADVAVRERVHAVVYDQEFHGLLAELPAEIRRVLAAHDDAGVDCIPSVDELIADHAADELPPPIRQGGFVLLTGGTTGLPKGVPREVRSPLAAAALLERIPLRRNQTAVLAAPLFHGTALNQFMLALSLGSTVVLRRRFDAEATLDAVDTHRAEVLVLVPTMLRRILELGPTVLAKYETSSLQVIFSAGSALPAALGDAAVRMFGEVLYNFYGSTEVGVAAVATPEDWRAAPGTVGRPPTVCTVRLYDENGCVITEPDRRGTIYVRSMLSFGGYSGGGTKDSIDGLLSSGDVGHWDSGGRLFIDGRDDDMIVSGGENVFPGEVEELLYRHPDIAEAAVVAVPDDEFGQRLAAFVVRRPGAALDADAVRAHVKANLARFKVPREVAFVDELPRTSTGKLLRGDLSAG</sequence>
<dbReference type="GO" id="GO:0031956">
    <property type="term" value="F:medium-chain fatty acid-CoA ligase activity"/>
    <property type="evidence" value="ECO:0007669"/>
    <property type="project" value="TreeGrafter"/>
</dbReference>
<evidence type="ECO:0000313" key="5">
    <source>
        <dbReference type="EMBL" id="QIS16165.1"/>
    </source>
</evidence>
<dbReference type="AlphaFoldDB" id="A0A6G9YS75"/>
<dbReference type="KEGG" id="nah:F5544_41775"/>
<dbReference type="InterPro" id="IPR025110">
    <property type="entry name" value="AMP-bd_C"/>
</dbReference>
<evidence type="ECO:0000259" key="4">
    <source>
        <dbReference type="Pfam" id="PF13193"/>
    </source>
</evidence>
<dbReference type="Gene3D" id="3.40.50.12780">
    <property type="entry name" value="N-terminal domain of ligase-like"/>
    <property type="match status" value="1"/>
</dbReference>
<organism evidence="5 6">
    <name type="scientific">Nocardia arthritidis</name>
    <dbReference type="NCBI Taxonomy" id="228602"/>
    <lineage>
        <taxon>Bacteria</taxon>
        <taxon>Bacillati</taxon>
        <taxon>Actinomycetota</taxon>
        <taxon>Actinomycetes</taxon>
        <taxon>Mycobacteriales</taxon>
        <taxon>Nocardiaceae</taxon>
        <taxon>Nocardia</taxon>
    </lineage>
</organism>
<keyword evidence="6" id="KW-1185">Reference proteome</keyword>
<dbReference type="PANTHER" id="PTHR43201:SF5">
    <property type="entry name" value="MEDIUM-CHAIN ACYL-COA LIGASE ACSF2, MITOCHONDRIAL"/>
    <property type="match status" value="1"/>
</dbReference>
<dbReference type="InterPro" id="IPR042099">
    <property type="entry name" value="ANL_N_sf"/>
</dbReference>
<dbReference type="Gene3D" id="3.30.300.30">
    <property type="match status" value="1"/>
</dbReference>
<dbReference type="PROSITE" id="PS00455">
    <property type="entry name" value="AMP_BINDING"/>
    <property type="match status" value="1"/>
</dbReference>